<comment type="caution">
    <text evidence="1">The sequence shown here is derived from an EMBL/GenBank/DDBJ whole genome shotgun (WGS) entry which is preliminary data.</text>
</comment>
<accession>A0A9J5WGD0</accession>
<gene>
    <name evidence="1" type="ORF">H5410_054549</name>
</gene>
<proteinExistence type="predicted"/>
<evidence type="ECO:0000313" key="2">
    <source>
        <dbReference type="Proteomes" id="UP000824120"/>
    </source>
</evidence>
<dbReference type="AlphaFoldDB" id="A0A9J5WGD0"/>
<evidence type="ECO:0000313" key="1">
    <source>
        <dbReference type="EMBL" id="KAG5574415.1"/>
    </source>
</evidence>
<keyword evidence="2" id="KW-1185">Reference proteome</keyword>
<name>A0A9J5WGD0_SOLCO</name>
<dbReference type="Proteomes" id="UP000824120">
    <property type="component" value="Chromosome 11"/>
</dbReference>
<sequence>MVEIKGSFDSWLELHRFAFKRSANEAREVGGVKDGALDERQLISLVRIYKLSVRGLNKIGKSY</sequence>
<dbReference type="OrthoDB" id="10279776at2759"/>
<dbReference type="EMBL" id="JACXVP010000011">
    <property type="protein sequence ID" value="KAG5574415.1"/>
    <property type="molecule type" value="Genomic_DNA"/>
</dbReference>
<organism evidence="1 2">
    <name type="scientific">Solanum commersonii</name>
    <name type="common">Commerson's wild potato</name>
    <name type="synonym">Commerson's nightshade</name>
    <dbReference type="NCBI Taxonomy" id="4109"/>
    <lineage>
        <taxon>Eukaryota</taxon>
        <taxon>Viridiplantae</taxon>
        <taxon>Streptophyta</taxon>
        <taxon>Embryophyta</taxon>
        <taxon>Tracheophyta</taxon>
        <taxon>Spermatophyta</taxon>
        <taxon>Magnoliopsida</taxon>
        <taxon>eudicotyledons</taxon>
        <taxon>Gunneridae</taxon>
        <taxon>Pentapetalae</taxon>
        <taxon>asterids</taxon>
        <taxon>lamiids</taxon>
        <taxon>Solanales</taxon>
        <taxon>Solanaceae</taxon>
        <taxon>Solanoideae</taxon>
        <taxon>Solaneae</taxon>
        <taxon>Solanum</taxon>
    </lineage>
</organism>
<reference evidence="1 2" key="1">
    <citation type="submission" date="2020-09" db="EMBL/GenBank/DDBJ databases">
        <title>De no assembly of potato wild relative species, Solanum commersonii.</title>
        <authorList>
            <person name="Cho K."/>
        </authorList>
    </citation>
    <scope>NUCLEOTIDE SEQUENCE [LARGE SCALE GENOMIC DNA]</scope>
    <source>
        <strain evidence="1">LZ3.2</strain>
        <tissue evidence="1">Leaf</tissue>
    </source>
</reference>
<protein>
    <submittedName>
        <fullName evidence="1">Uncharacterized protein</fullName>
    </submittedName>
</protein>